<reference evidence="9 11" key="2">
    <citation type="submission" date="2016-10" db="EMBL/GenBank/DDBJ databases">
        <authorList>
            <person name="de Groot N.N."/>
        </authorList>
    </citation>
    <scope>NUCLEOTIDE SEQUENCE [LARGE SCALE GENOMIC DNA]</scope>
    <source>
        <strain evidence="9 11">DSM 2895</strain>
    </source>
</reference>
<dbReference type="AlphaFoldDB" id="A0A0D1YFZ7"/>
<proteinExistence type="inferred from homology"/>
<dbReference type="GeneID" id="42307434"/>
<dbReference type="GO" id="GO:0006352">
    <property type="term" value="P:DNA-templated transcription initiation"/>
    <property type="evidence" value="ECO:0007669"/>
    <property type="project" value="InterPro"/>
</dbReference>
<keyword evidence="3" id="KW-0731">Sigma factor</keyword>
<evidence type="ECO:0000313" key="9">
    <source>
        <dbReference type="EMBL" id="SDI98595.1"/>
    </source>
</evidence>
<dbReference type="STRING" id="47500.AF333_19980"/>
<evidence type="ECO:0000313" key="11">
    <source>
        <dbReference type="Proteomes" id="UP000182836"/>
    </source>
</evidence>
<dbReference type="EMBL" id="LGUG01000004">
    <property type="protein sequence ID" value="KON97407.1"/>
    <property type="molecule type" value="Genomic_DNA"/>
</dbReference>
<evidence type="ECO:0000256" key="1">
    <source>
        <dbReference type="ARBA" id="ARBA00010641"/>
    </source>
</evidence>
<keyword evidence="2" id="KW-0805">Transcription regulation</keyword>
<dbReference type="OrthoDB" id="9785675at2"/>
<dbReference type="PANTHER" id="PTHR43133">
    <property type="entry name" value="RNA POLYMERASE ECF-TYPE SIGMA FACTO"/>
    <property type="match status" value="1"/>
</dbReference>
<dbReference type="Proteomes" id="UP000037269">
    <property type="component" value="Unassembled WGS sequence"/>
</dbReference>
<gene>
    <name evidence="8" type="ORF">AF333_19980</name>
    <name evidence="9" type="ORF">SAMN04487909_11029</name>
</gene>
<comment type="similarity">
    <text evidence="1">Belongs to the sigma-70 factor family. ECF subfamily.</text>
</comment>
<dbReference type="InterPro" id="IPR014284">
    <property type="entry name" value="RNA_pol_sigma-70_dom"/>
</dbReference>
<dbReference type="InterPro" id="IPR007627">
    <property type="entry name" value="RNA_pol_sigma70_r2"/>
</dbReference>
<protein>
    <submittedName>
        <fullName evidence="9">RNA polymerase sigma-70 factor, ECF subfamily</fullName>
    </submittedName>
</protein>
<keyword evidence="10" id="KW-1185">Reference proteome</keyword>
<dbReference type="GO" id="GO:0016987">
    <property type="term" value="F:sigma factor activity"/>
    <property type="evidence" value="ECO:0007669"/>
    <property type="project" value="UniProtKB-KW"/>
</dbReference>
<dbReference type="InterPro" id="IPR013324">
    <property type="entry name" value="RNA_pol_sigma_r3/r4-like"/>
</dbReference>
<name>A0A0D1YFZ7_ANEMI</name>
<dbReference type="EMBL" id="FNED01000010">
    <property type="protein sequence ID" value="SDI98595.1"/>
    <property type="molecule type" value="Genomic_DNA"/>
</dbReference>
<keyword evidence="4" id="KW-0238">DNA-binding</keyword>
<evidence type="ECO:0000256" key="3">
    <source>
        <dbReference type="ARBA" id="ARBA00023082"/>
    </source>
</evidence>
<dbReference type="GO" id="GO:0003677">
    <property type="term" value="F:DNA binding"/>
    <property type="evidence" value="ECO:0007669"/>
    <property type="project" value="UniProtKB-KW"/>
</dbReference>
<evidence type="ECO:0000313" key="8">
    <source>
        <dbReference type="EMBL" id="KON97407.1"/>
    </source>
</evidence>
<dbReference type="Gene3D" id="1.10.1740.10">
    <property type="match status" value="1"/>
</dbReference>
<keyword evidence="5" id="KW-0804">Transcription</keyword>
<evidence type="ECO:0000256" key="4">
    <source>
        <dbReference type="ARBA" id="ARBA00023125"/>
    </source>
</evidence>
<dbReference type="Pfam" id="PF04542">
    <property type="entry name" value="Sigma70_r2"/>
    <property type="match status" value="1"/>
</dbReference>
<evidence type="ECO:0000256" key="2">
    <source>
        <dbReference type="ARBA" id="ARBA00023015"/>
    </source>
</evidence>
<evidence type="ECO:0000313" key="10">
    <source>
        <dbReference type="Proteomes" id="UP000037269"/>
    </source>
</evidence>
<reference evidence="8 10" key="1">
    <citation type="submission" date="2015-07" db="EMBL/GenBank/DDBJ databases">
        <title>Fjat-14205 dsm 2895.</title>
        <authorList>
            <person name="Liu B."/>
            <person name="Wang J."/>
            <person name="Zhu Y."/>
            <person name="Liu G."/>
            <person name="Chen Q."/>
            <person name="Chen Z."/>
            <person name="Lan J."/>
            <person name="Che J."/>
            <person name="Ge C."/>
            <person name="Shi H."/>
            <person name="Pan Z."/>
            <person name="Liu X."/>
        </authorList>
    </citation>
    <scope>NUCLEOTIDE SEQUENCE [LARGE SCALE GENOMIC DNA]</scope>
    <source>
        <strain evidence="8 10">DSM 2895</strain>
    </source>
</reference>
<feature type="domain" description="RNA polymerase sigma-70 region 2" evidence="6">
    <location>
        <begin position="25"/>
        <end position="91"/>
    </location>
</feature>
<dbReference type="InterPro" id="IPR013325">
    <property type="entry name" value="RNA_pol_sigma_r2"/>
</dbReference>
<sequence>MTEAELHEWLSKMAVGDKEAFEVIYRETKEHVYRTVSFLLRNKQDVCDVVSEVYIELFKSLPNYNARQPFRAWLNGLTIRQTQNWNRKVWRRFRLYDRSKLLEAEKVSTRIEKEVIEHENTEELLSVLQNLSYKLKTVLVLRYYHDHSFEEIATILDISVNTAKSRHRVALQKLKTEAIFSLEDKGALLDANG</sequence>
<evidence type="ECO:0000259" key="7">
    <source>
        <dbReference type="Pfam" id="PF04545"/>
    </source>
</evidence>
<dbReference type="PANTHER" id="PTHR43133:SF60">
    <property type="entry name" value="RNA POLYMERASE SIGMA FACTOR SIGV"/>
    <property type="match status" value="1"/>
</dbReference>
<dbReference type="Proteomes" id="UP000182836">
    <property type="component" value="Unassembled WGS sequence"/>
</dbReference>
<organism evidence="8 10">
    <name type="scientific">Aneurinibacillus migulanus</name>
    <name type="common">Bacillus migulanus</name>
    <dbReference type="NCBI Taxonomy" id="47500"/>
    <lineage>
        <taxon>Bacteria</taxon>
        <taxon>Bacillati</taxon>
        <taxon>Bacillota</taxon>
        <taxon>Bacilli</taxon>
        <taxon>Bacillales</taxon>
        <taxon>Paenibacillaceae</taxon>
        <taxon>Aneurinibacillus group</taxon>
        <taxon>Aneurinibacillus</taxon>
    </lineage>
</organism>
<feature type="domain" description="RNA polymerase sigma-70 region 4" evidence="7">
    <location>
        <begin position="127"/>
        <end position="175"/>
    </location>
</feature>
<dbReference type="PATRIC" id="fig|47500.12.peg.3836"/>
<dbReference type="Gene3D" id="1.10.10.10">
    <property type="entry name" value="Winged helix-like DNA-binding domain superfamily/Winged helix DNA-binding domain"/>
    <property type="match status" value="1"/>
</dbReference>
<dbReference type="SUPFAM" id="SSF88659">
    <property type="entry name" value="Sigma3 and sigma4 domains of RNA polymerase sigma factors"/>
    <property type="match status" value="1"/>
</dbReference>
<dbReference type="CDD" id="cd06171">
    <property type="entry name" value="Sigma70_r4"/>
    <property type="match status" value="1"/>
</dbReference>
<dbReference type="InterPro" id="IPR036388">
    <property type="entry name" value="WH-like_DNA-bd_sf"/>
</dbReference>
<evidence type="ECO:0000259" key="6">
    <source>
        <dbReference type="Pfam" id="PF04542"/>
    </source>
</evidence>
<dbReference type="InterPro" id="IPR007630">
    <property type="entry name" value="RNA_pol_sigma70_r4"/>
</dbReference>
<dbReference type="InterPro" id="IPR039425">
    <property type="entry name" value="RNA_pol_sigma-70-like"/>
</dbReference>
<dbReference type="NCBIfam" id="TIGR02937">
    <property type="entry name" value="sigma70-ECF"/>
    <property type="match status" value="1"/>
</dbReference>
<dbReference type="Pfam" id="PF04545">
    <property type="entry name" value="Sigma70_r4"/>
    <property type="match status" value="1"/>
</dbReference>
<dbReference type="RefSeq" id="WP_043064712.1">
    <property type="nucleotide sequence ID" value="NZ_BJOA01000046.1"/>
</dbReference>
<evidence type="ECO:0000256" key="5">
    <source>
        <dbReference type="ARBA" id="ARBA00023163"/>
    </source>
</evidence>
<dbReference type="NCBIfam" id="NF009195">
    <property type="entry name" value="PRK12543.1"/>
    <property type="match status" value="1"/>
</dbReference>
<accession>A0A0D1YFZ7</accession>
<dbReference type="SUPFAM" id="SSF88946">
    <property type="entry name" value="Sigma2 domain of RNA polymerase sigma factors"/>
    <property type="match status" value="1"/>
</dbReference>